<evidence type="ECO:0000313" key="1">
    <source>
        <dbReference type="EMBL" id="CYW71369.1"/>
    </source>
</evidence>
<dbReference type="AlphaFoldDB" id="A0A0Z8QVZ8"/>
<accession>A0A0Z8QVZ8</accession>
<gene>
    <name evidence="1" type="ORF">ERS132539_02197</name>
</gene>
<organism evidence="1 2">
    <name type="scientific">Streptococcus suis</name>
    <dbReference type="NCBI Taxonomy" id="1307"/>
    <lineage>
        <taxon>Bacteria</taxon>
        <taxon>Bacillati</taxon>
        <taxon>Bacillota</taxon>
        <taxon>Bacilli</taxon>
        <taxon>Lactobacillales</taxon>
        <taxon>Streptococcaceae</taxon>
        <taxon>Streptococcus</taxon>
    </lineage>
</organism>
<evidence type="ECO:0008006" key="3">
    <source>
        <dbReference type="Google" id="ProtNLM"/>
    </source>
</evidence>
<dbReference type="EMBL" id="FIJK01000079">
    <property type="protein sequence ID" value="CYW71369.1"/>
    <property type="molecule type" value="Genomic_DNA"/>
</dbReference>
<evidence type="ECO:0000313" key="2">
    <source>
        <dbReference type="Proteomes" id="UP000069526"/>
    </source>
</evidence>
<name>A0A0Z8QVZ8_STRSU</name>
<dbReference type="Proteomes" id="UP000069526">
    <property type="component" value="Unassembled WGS sequence"/>
</dbReference>
<proteinExistence type="predicted"/>
<dbReference type="RefSeq" id="WP_044669732.1">
    <property type="nucleotide sequence ID" value="NZ_CEDJ01000008.1"/>
</dbReference>
<sequence>MRFERILDSYERLVRKAISNRFGSSYEVAFIPYEGELNCRLSYRVVTKSEYKALFCGVVSDYITFLDNEKGNMIPSSWWLTFVGENSKIQLKAPKRTINIMNTLNWVDRSILGTLTGLQMISNELGIDFYQILKNSSKRDSNACRRLLEEFDRLGTQEKRRIREKRISSLSGFEY</sequence>
<protein>
    <recommendedName>
        <fullName evidence="3">Replication initiation factor</fullName>
    </recommendedName>
</protein>
<reference evidence="1 2" key="1">
    <citation type="submission" date="2016-02" db="EMBL/GenBank/DDBJ databases">
        <authorList>
            <consortium name="Pathogen Informatics"/>
        </authorList>
    </citation>
    <scope>NUCLEOTIDE SEQUENCE [LARGE SCALE GENOMIC DNA]</scope>
    <source>
        <strain evidence="1 2">SS1013</strain>
    </source>
</reference>